<dbReference type="RefSeq" id="WP_005372072.1">
    <property type="nucleotide sequence ID" value="NZ_CM001475.1"/>
</dbReference>
<reference evidence="4 5" key="1">
    <citation type="journal article" date="2013" name="Genome Announc.">
        <title>Genome Sequence of the Obligate Gammaproteobacterial Methanotroph Methylomicrobium album Strain BG8.</title>
        <authorList>
            <person name="Kits K.D."/>
            <person name="Kalyuzhnaya M.G."/>
            <person name="Klotz M.G."/>
            <person name="Jetten M.S."/>
            <person name="Op den Camp H.J."/>
            <person name="Vuilleumier S."/>
            <person name="Bringel F."/>
            <person name="Dispirito A.A."/>
            <person name="Murrell J.C."/>
            <person name="Bruce D."/>
            <person name="Cheng J.F."/>
            <person name="Copeland A."/>
            <person name="Goodwin L."/>
            <person name="Hauser L."/>
            <person name="Lajus A."/>
            <person name="Land M.L."/>
            <person name="Lapidus A."/>
            <person name="Lucas S."/>
            <person name="Medigue C."/>
            <person name="Pitluck S."/>
            <person name="Woyke T."/>
            <person name="Zeytun A."/>
            <person name="Stein L.Y."/>
        </authorList>
    </citation>
    <scope>NUCLEOTIDE SEQUENCE [LARGE SCALE GENOMIC DNA]</scope>
    <source>
        <strain evidence="4 5">BG8</strain>
    </source>
</reference>
<dbReference type="SUPFAM" id="SSF53041">
    <property type="entry name" value="Resolvase-like"/>
    <property type="match status" value="1"/>
</dbReference>
<feature type="domain" description="Resolvase/invertase-type recombinase catalytic" evidence="3">
    <location>
        <begin position="5"/>
        <end position="145"/>
    </location>
</feature>
<organism evidence="4 5">
    <name type="scientific">Methylomicrobium album BG8</name>
    <dbReference type="NCBI Taxonomy" id="686340"/>
    <lineage>
        <taxon>Bacteria</taxon>
        <taxon>Pseudomonadati</taxon>
        <taxon>Pseudomonadota</taxon>
        <taxon>Gammaproteobacteria</taxon>
        <taxon>Methylococcales</taxon>
        <taxon>Methylococcaceae</taxon>
        <taxon>Methylomicrobium</taxon>
    </lineage>
</organism>
<dbReference type="Pfam" id="PF00239">
    <property type="entry name" value="Resolvase"/>
    <property type="match status" value="1"/>
</dbReference>
<evidence type="ECO:0000313" key="5">
    <source>
        <dbReference type="Proteomes" id="UP000005090"/>
    </source>
</evidence>
<dbReference type="GO" id="GO:0003677">
    <property type="term" value="F:DNA binding"/>
    <property type="evidence" value="ECO:0007669"/>
    <property type="project" value="UniProtKB-KW"/>
</dbReference>
<dbReference type="CDD" id="cd00338">
    <property type="entry name" value="Ser_Recombinase"/>
    <property type="match status" value="1"/>
</dbReference>
<dbReference type="PANTHER" id="PTHR30461">
    <property type="entry name" value="DNA-INVERTASE FROM LAMBDOID PROPHAGE"/>
    <property type="match status" value="1"/>
</dbReference>
<dbReference type="InterPro" id="IPR050639">
    <property type="entry name" value="SSR_resolvase"/>
</dbReference>
<dbReference type="HOGENOM" id="CLU_010686_0_1_6"/>
<evidence type="ECO:0000256" key="2">
    <source>
        <dbReference type="ARBA" id="ARBA00023172"/>
    </source>
</evidence>
<name>H8GR38_METAL</name>
<dbReference type="STRING" id="686340.Metal_2110"/>
<dbReference type="PANTHER" id="PTHR30461:SF2">
    <property type="entry name" value="SERINE RECOMBINASE PINE-RELATED"/>
    <property type="match status" value="1"/>
</dbReference>
<evidence type="ECO:0000259" key="3">
    <source>
        <dbReference type="PROSITE" id="PS51736"/>
    </source>
</evidence>
<dbReference type="SMART" id="SM00857">
    <property type="entry name" value="Resolvase"/>
    <property type="match status" value="1"/>
</dbReference>
<dbReference type="Proteomes" id="UP000005090">
    <property type="component" value="Chromosome"/>
</dbReference>
<evidence type="ECO:0000313" key="4">
    <source>
        <dbReference type="EMBL" id="EIC29865.1"/>
    </source>
</evidence>
<dbReference type="InterPro" id="IPR006119">
    <property type="entry name" value="Resolv_N"/>
</dbReference>
<accession>H8GR38</accession>
<keyword evidence="5" id="KW-1185">Reference proteome</keyword>
<dbReference type="PROSITE" id="PS51736">
    <property type="entry name" value="RECOMBINASES_3"/>
    <property type="match status" value="1"/>
</dbReference>
<sequence length="228" mass="24863">MANGKFIAYYRVSTQKQGQSGLGLEAQESAVMSYLNGGRWELVESFTEIETGKGANALERRPQLRAALEQCKKMKATLVIAKLDRLARNVHFVSGLIESGVEFMAADMPHANKTMIQIHAVMSEHERDQISARTKAALTAAKARGVVLGAAGAANLKPNIEERQQAAEEFAGKLKGVIEGMKARGLSQRAMCDELNKLGIKTARGGEWSLIQLQRVMSRIAQGINVVR</sequence>
<dbReference type="GO" id="GO:0000150">
    <property type="term" value="F:DNA strand exchange activity"/>
    <property type="evidence" value="ECO:0007669"/>
    <property type="project" value="InterPro"/>
</dbReference>
<gene>
    <name evidence="4" type="ORF">Metal_2110</name>
</gene>
<keyword evidence="2" id="KW-0233">DNA recombination</keyword>
<dbReference type="EMBL" id="CM001475">
    <property type="protein sequence ID" value="EIC29865.1"/>
    <property type="molecule type" value="Genomic_DNA"/>
</dbReference>
<evidence type="ECO:0000256" key="1">
    <source>
        <dbReference type="ARBA" id="ARBA00023125"/>
    </source>
</evidence>
<dbReference type="Gene3D" id="3.40.50.1390">
    <property type="entry name" value="Resolvase, N-terminal catalytic domain"/>
    <property type="match status" value="1"/>
</dbReference>
<protein>
    <submittedName>
        <fullName evidence="4">Site-specific recombinase, DNA invertase Pin</fullName>
    </submittedName>
</protein>
<dbReference type="eggNOG" id="COG1961">
    <property type="taxonomic scope" value="Bacteria"/>
</dbReference>
<keyword evidence="1" id="KW-0238">DNA-binding</keyword>
<proteinExistence type="predicted"/>
<dbReference type="AlphaFoldDB" id="H8GR38"/>
<dbReference type="InterPro" id="IPR036162">
    <property type="entry name" value="Resolvase-like_N_sf"/>
</dbReference>